<dbReference type="Proteomes" id="UP000633136">
    <property type="component" value="Unassembled WGS sequence"/>
</dbReference>
<name>A0A917AM43_9MICC</name>
<dbReference type="Pfam" id="PF02597">
    <property type="entry name" value="ThiS"/>
    <property type="match status" value="1"/>
</dbReference>
<dbReference type="InterPro" id="IPR003749">
    <property type="entry name" value="ThiS/MoaD-like"/>
</dbReference>
<reference evidence="1" key="2">
    <citation type="submission" date="2020-09" db="EMBL/GenBank/DDBJ databases">
        <authorList>
            <person name="Sun Q."/>
            <person name="Zhou Y."/>
        </authorList>
    </citation>
    <scope>NUCLEOTIDE SEQUENCE</scope>
    <source>
        <strain evidence="1">CGMCC 1.15388</strain>
    </source>
</reference>
<gene>
    <name evidence="1" type="ORF">GCM10011401_04670</name>
</gene>
<dbReference type="SUPFAM" id="SSF54285">
    <property type="entry name" value="MoaD/ThiS"/>
    <property type="match status" value="1"/>
</dbReference>
<dbReference type="RefSeq" id="WP_188682530.1">
    <property type="nucleotide sequence ID" value="NZ_BMIS01000002.1"/>
</dbReference>
<dbReference type="AlphaFoldDB" id="A0A917AM43"/>
<dbReference type="CDD" id="cd17040">
    <property type="entry name" value="Ubl_MoaD_like"/>
    <property type="match status" value="1"/>
</dbReference>
<dbReference type="Gene3D" id="3.10.20.30">
    <property type="match status" value="1"/>
</dbReference>
<organism evidence="1 2">
    <name type="scientific">Nesterenkonia cremea</name>
    <dbReference type="NCBI Taxonomy" id="1882340"/>
    <lineage>
        <taxon>Bacteria</taxon>
        <taxon>Bacillati</taxon>
        <taxon>Actinomycetota</taxon>
        <taxon>Actinomycetes</taxon>
        <taxon>Micrococcales</taxon>
        <taxon>Micrococcaceae</taxon>
        <taxon>Nesterenkonia</taxon>
    </lineage>
</organism>
<sequence length="99" mass="10222">MSAETTVPDAGSTTTGAVTVRFYAGAAEAAGAEERQLPLSEGQGLDEFLSRLPELIAAPSLERVCSRSSFLVNGVRTKRETGALSPGDQLDVLPPFAGG</sequence>
<dbReference type="InterPro" id="IPR012675">
    <property type="entry name" value="Beta-grasp_dom_sf"/>
</dbReference>
<comment type="caution">
    <text evidence="1">The sequence shown here is derived from an EMBL/GenBank/DDBJ whole genome shotgun (WGS) entry which is preliminary data.</text>
</comment>
<accession>A0A917AM43</accession>
<reference evidence="1" key="1">
    <citation type="journal article" date="2014" name="Int. J. Syst. Evol. Microbiol.">
        <title>Complete genome sequence of Corynebacterium casei LMG S-19264T (=DSM 44701T), isolated from a smear-ripened cheese.</title>
        <authorList>
            <consortium name="US DOE Joint Genome Institute (JGI-PGF)"/>
            <person name="Walter F."/>
            <person name="Albersmeier A."/>
            <person name="Kalinowski J."/>
            <person name="Ruckert C."/>
        </authorList>
    </citation>
    <scope>NUCLEOTIDE SEQUENCE</scope>
    <source>
        <strain evidence="1">CGMCC 1.15388</strain>
    </source>
</reference>
<evidence type="ECO:0000313" key="1">
    <source>
        <dbReference type="EMBL" id="GGE60862.1"/>
    </source>
</evidence>
<keyword evidence="2" id="KW-1185">Reference proteome</keyword>
<proteinExistence type="predicted"/>
<evidence type="ECO:0000313" key="2">
    <source>
        <dbReference type="Proteomes" id="UP000633136"/>
    </source>
</evidence>
<protein>
    <submittedName>
        <fullName evidence="1">Molybdenum cofactor biosynthesis protein D2 (MoaD2) / thiamineS</fullName>
    </submittedName>
</protein>
<dbReference type="InterPro" id="IPR016155">
    <property type="entry name" value="Mopterin_synth/thiamin_S_b"/>
</dbReference>
<dbReference type="EMBL" id="BMIS01000002">
    <property type="protein sequence ID" value="GGE60862.1"/>
    <property type="molecule type" value="Genomic_DNA"/>
</dbReference>